<name>A0A8J3E8A5_9GAMM</name>
<dbReference type="PANTHER" id="PTHR43273:SF3">
    <property type="entry name" value="ANAEROBIC SULFATASE-MATURATING ENZYME HOMOLOG ASLB-RELATED"/>
    <property type="match status" value="1"/>
</dbReference>
<dbReference type="InterPro" id="IPR007197">
    <property type="entry name" value="rSAM"/>
</dbReference>
<dbReference type="GO" id="GO:0016491">
    <property type="term" value="F:oxidoreductase activity"/>
    <property type="evidence" value="ECO:0007669"/>
    <property type="project" value="InterPro"/>
</dbReference>
<evidence type="ECO:0000256" key="2">
    <source>
        <dbReference type="ARBA" id="ARBA00022691"/>
    </source>
</evidence>
<evidence type="ECO:0000256" key="6">
    <source>
        <dbReference type="ARBA" id="ARBA00023601"/>
    </source>
</evidence>
<keyword evidence="8" id="KW-1185">Reference proteome</keyword>
<dbReference type="InterPro" id="IPR023867">
    <property type="entry name" value="Sulphatase_maturase_rSAM"/>
</dbReference>
<dbReference type="CDD" id="cd01335">
    <property type="entry name" value="Radical_SAM"/>
    <property type="match status" value="1"/>
</dbReference>
<dbReference type="GO" id="GO:0046872">
    <property type="term" value="F:metal ion binding"/>
    <property type="evidence" value="ECO:0007669"/>
    <property type="project" value="UniProtKB-KW"/>
</dbReference>
<dbReference type="SFLD" id="SFLDG01067">
    <property type="entry name" value="SPASM/twitch_domain_containing"/>
    <property type="match status" value="1"/>
</dbReference>
<evidence type="ECO:0000313" key="7">
    <source>
        <dbReference type="EMBL" id="GGF91674.1"/>
    </source>
</evidence>
<protein>
    <recommendedName>
        <fullName evidence="9">Radical SAM protein</fullName>
    </recommendedName>
</protein>
<proteinExistence type="inferred from homology"/>
<reference evidence="7" key="1">
    <citation type="journal article" date="2014" name="Int. J. Syst. Evol. Microbiol.">
        <title>Complete genome sequence of Corynebacterium casei LMG S-19264T (=DSM 44701T), isolated from a smear-ripened cheese.</title>
        <authorList>
            <consortium name="US DOE Joint Genome Institute (JGI-PGF)"/>
            <person name="Walter F."/>
            <person name="Albersmeier A."/>
            <person name="Kalinowski J."/>
            <person name="Ruckert C."/>
        </authorList>
    </citation>
    <scope>NUCLEOTIDE SEQUENCE</scope>
    <source>
        <strain evidence="7">CGMCC 1.15758</strain>
    </source>
</reference>
<dbReference type="GO" id="GO:0051536">
    <property type="term" value="F:iron-sulfur cluster binding"/>
    <property type="evidence" value="ECO:0007669"/>
    <property type="project" value="UniProtKB-KW"/>
</dbReference>
<dbReference type="EMBL" id="BMJS01000004">
    <property type="protein sequence ID" value="GGF91674.1"/>
    <property type="molecule type" value="Genomic_DNA"/>
</dbReference>
<evidence type="ECO:0000256" key="3">
    <source>
        <dbReference type="ARBA" id="ARBA00022723"/>
    </source>
</evidence>
<gene>
    <name evidence="7" type="ORF">GCM10010995_06090</name>
</gene>
<evidence type="ECO:0000256" key="4">
    <source>
        <dbReference type="ARBA" id="ARBA00023004"/>
    </source>
</evidence>
<dbReference type="InterPro" id="IPR013785">
    <property type="entry name" value="Aldolase_TIM"/>
</dbReference>
<evidence type="ECO:0008006" key="9">
    <source>
        <dbReference type="Google" id="ProtNLM"/>
    </source>
</evidence>
<accession>A0A8J3E8A5</accession>
<dbReference type="InterPro" id="IPR058240">
    <property type="entry name" value="rSAM_sf"/>
</dbReference>
<dbReference type="AlphaFoldDB" id="A0A8J3E8A5"/>
<keyword evidence="4" id="KW-0408">Iron</keyword>
<organism evidence="7 8">
    <name type="scientific">Cysteiniphilum litorale</name>
    <dbReference type="NCBI Taxonomy" id="2056700"/>
    <lineage>
        <taxon>Bacteria</taxon>
        <taxon>Pseudomonadati</taxon>
        <taxon>Pseudomonadota</taxon>
        <taxon>Gammaproteobacteria</taxon>
        <taxon>Thiotrichales</taxon>
        <taxon>Fastidiosibacteraceae</taxon>
        <taxon>Cysteiniphilum</taxon>
    </lineage>
</organism>
<comment type="cofactor">
    <cofactor evidence="1">
        <name>[4Fe-4S] cluster</name>
        <dbReference type="ChEBI" id="CHEBI:49883"/>
    </cofactor>
</comment>
<dbReference type="SFLD" id="SFLDS00029">
    <property type="entry name" value="Radical_SAM"/>
    <property type="match status" value="1"/>
</dbReference>
<dbReference type="PANTHER" id="PTHR43273">
    <property type="entry name" value="ANAEROBIC SULFATASE-MATURATING ENZYME HOMOLOG ASLB-RELATED"/>
    <property type="match status" value="1"/>
</dbReference>
<evidence type="ECO:0000256" key="5">
    <source>
        <dbReference type="ARBA" id="ARBA00023014"/>
    </source>
</evidence>
<dbReference type="Proteomes" id="UP000636949">
    <property type="component" value="Unassembled WGS sequence"/>
</dbReference>
<comment type="caution">
    <text evidence="7">The sequence shown here is derived from an EMBL/GenBank/DDBJ whole genome shotgun (WGS) entry which is preliminary data.</text>
</comment>
<evidence type="ECO:0000313" key="8">
    <source>
        <dbReference type="Proteomes" id="UP000636949"/>
    </source>
</evidence>
<dbReference type="SUPFAM" id="SSF102114">
    <property type="entry name" value="Radical SAM enzymes"/>
    <property type="match status" value="1"/>
</dbReference>
<dbReference type="Gene3D" id="3.20.20.70">
    <property type="entry name" value="Aldolase class I"/>
    <property type="match status" value="1"/>
</dbReference>
<keyword evidence="3" id="KW-0479">Metal-binding</keyword>
<sequence>MSNHDNILVALKRYCDDWPGTSIESGKFIMTMWPSLYCPLNCPHCYLSLSQRRDKSRLSLESIQIACRKIRNYYERRNLDCVEIFCYWYGGEPTSMPQEYFMSAVQLINNEFKNFKVTHGVLSSLVATDKSWFSLIKDVTKGEIETSYDGDMRGVKYIKKWESKVREAVSCGLNVSTTTVVNRQLVSMGAENYIDYLVDLGVTQTGFLPMMKTDHNSNKGKFDLHATSMEVYNDFLIDVFDVYMKRKRNGTKVVEIGEIHKVLQASNYSSLYNIGALVLYLMPNGDMTLTDYDKDDKEFFQVFGNIVEDDFQAILTSDKRKSWLRKQVRKAGNVECVDCEYSNGCLMEYWKTNRKDDECFGAKRFCGHVLNNKKALDLNVKYSRPF</sequence>
<keyword evidence="2" id="KW-0949">S-adenosyl-L-methionine</keyword>
<comment type="similarity">
    <text evidence="6">Belongs to the radical SAM superfamily. Anaerobic sulfatase-maturating enzyme family.</text>
</comment>
<dbReference type="RefSeq" id="WP_117001714.1">
    <property type="nucleotide sequence ID" value="NZ_BMJS01000004.1"/>
</dbReference>
<evidence type="ECO:0000256" key="1">
    <source>
        <dbReference type="ARBA" id="ARBA00001966"/>
    </source>
</evidence>
<dbReference type="OrthoDB" id="9782387at2"/>
<reference evidence="7" key="2">
    <citation type="submission" date="2020-09" db="EMBL/GenBank/DDBJ databases">
        <authorList>
            <person name="Sun Q."/>
            <person name="Zhou Y."/>
        </authorList>
    </citation>
    <scope>NUCLEOTIDE SEQUENCE</scope>
    <source>
        <strain evidence="7">CGMCC 1.15758</strain>
    </source>
</reference>
<keyword evidence="5" id="KW-0411">Iron-sulfur</keyword>